<protein>
    <submittedName>
        <fullName evidence="2">Uncharacterized protein</fullName>
    </submittedName>
</protein>
<sequence>MSATMTKKSLTHRVHIPLSTPLDQCLTDIRPPQPLVIGRPQTWHPHMVQPPTRQQTISSIRPPSGYKDVCRSQQ</sequence>
<dbReference type="Proteomes" id="UP000828390">
    <property type="component" value="Unassembled WGS sequence"/>
</dbReference>
<evidence type="ECO:0000313" key="2">
    <source>
        <dbReference type="EMBL" id="KAH3855852.1"/>
    </source>
</evidence>
<accession>A0A9D4LEN6</accession>
<feature type="region of interest" description="Disordered" evidence="1">
    <location>
        <begin position="39"/>
        <end position="74"/>
    </location>
</feature>
<comment type="caution">
    <text evidence="2">The sequence shown here is derived from an EMBL/GenBank/DDBJ whole genome shotgun (WGS) entry which is preliminary data.</text>
</comment>
<proteinExistence type="predicted"/>
<gene>
    <name evidence="2" type="ORF">DPMN_098422</name>
</gene>
<evidence type="ECO:0000256" key="1">
    <source>
        <dbReference type="SAM" id="MobiDB-lite"/>
    </source>
</evidence>
<evidence type="ECO:0000313" key="3">
    <source>
        <dbReference type="Proteomes" id="UP000828390"/>
    </source>
</evidence>
<dbReference type="EMBL" id="JAIWYP010000003">
    <property type="protein sequence ID" value="KAH3855852.1"/>
    <property type="molecule type" value="Genomic_DNA"/>
</dbReference>
<organism evidence="2 3">
    <name type="scientific">Dreissena polymorpha</name>
    <name type="common">Zebra mussel</name>
    <name type="synonym">Mytilus polymorpha</name>
    <dbReference type="NCBI Taxonomy" id="45954"/>
    <lineage>
        <taxon>Eukaryota</taxon>
        <taxon>Metazoa</taxon>
        <taxon>Spiralia</taxon>
        <taxon>Lophotrochozoa</taxon>
        <taxon>Mollusca</taxon>
        <taxon>Bivalvia</taxon>
        <taxon>Autobranchia</taxon>
        <taxon>Heteroconchia</taxon>
        <taxon>Euheterodonta</taxon>
        <taxon>Imparidentia</taxon>
        <taxon>Neoheterodontei</taxon>
        <taxon>Myida</taxon>
        <taxon>Dreissenoidea</taxon>
        <taxon>Dreissenidae</taxon>
        <taxon>Dreissena</taxon>
    </lineage>
</organism>
<feature type="compositionally biased region" description="Polar residues" evidence="1">
    <location>
        <begin position="51"/>
        <end position="61"/>
    </location>
</feature>
<keyword evidence="3" id="KW-1185">Reference proteome</keyword>
<reference evidence="2" key="2">
    <citation type="submission" date="2020-11" db="EMBL/GenBank/DDBJ databases">
        <authorList>
            <person name="McCartney M.A."/>
            <person name="Auch B."/>
            <person name="Kono T."/>
            <person name="Mallez S."/>
            <person name="Becker A."/>
            <person name="Gohl D.M."/>
            <person name="Silverstein K.A.T."/>
            <person name="Koren S."/>
            <person name="Bechman K.B."/>
            <person name="Herman A."/>
            <person name="Abrahante J.E."/>
            <person name="Garbe J."/>
        </authorList>
    </citation>
    <scope>NUCLEOTIDE SEQUENCE</scope>
    <source>
        <strain evidence="2">Duluth1</strain>
        <tissue evidence="2">Whole animal</tissue>
    </source>
</reference>
<reference evidence="2" key="1">
    <citation type="journal article" date="2019" name="bioRxiv">
        <title>The Genome of the Zebra Mussel, Dreissena polymorpha: A Resource for Invasive Species Research.</title>
        <authorList>
            <person name="McCartney M.A."/>
            <person name="Auch B."/>
            <person name="Kono T."/>
            <person name="Mallez S."/>
            <person name="Zhang Y."/>
            <person name="Obille A."/>
            <person name="Becker A."/>
            <person name="Abrahante J.E."/>
            <person name="Garbe J."/>
            <person name="Badalamenti J.P."/>
            <person name="Herman A."/>
            <person name="Mangelson H."/>
            <person name="Liachko I."/>
            <person name="Sullivan S."/>
            <person name="Sone E.D."/>
            <person name="Koren S."/>
            <person name="Silverstein K.A.T."/>
            <person name="Beckman K.B."/>
            <person name="Gohl D.M."/>
        </authorList>
    </citation>
    <scope>NUCLEOTIDE SEQUENCE</scope>
    <source>
        <strain evidence="2">Duluth1</strain>
        <tissue evidence="2">Whole animal</tissue>
    </source>
</reference>
<name>A0A9D4LEN6_DREPO</name>
<dbReference type="AlphaFoldDB" id="A0A9D4LEN6"/>